<reference evidence="1" key="1">
    <citation type="submission" date="2023-08" db="EMBL/GenBank/DDBJ databases">
        <authorList>
            <person name="Chen Y."/>
            <person name="Shah S."/>
            <person name="Dougan E. K."/>
            <person name="Thang M."/>
            <person name="Chan C."/>
        </authorList>
    </citation>
    <scope>NUCLEOTIDE SEQUENCE</scope>
</reference>
<protein>
    <submittedName>
        <fullName evidence="1">Uncharacterized protein</fullName>
    </submittedName>
</protein>
<sequence>MECICPCLTMQWCCWDDNSWSVQWTLLLLSRTVLPGAGSLNILQCVVHDHWSKIPIDLVKDQACTLATYAGLNPEVEGKTYMLNGDDVGYEWEEKMKLRDVVEPNGTPLTASIQPVIYLWDFETQQRAHFPRARNGI</sequence>
<dbReference type="EMBL" id="CAUJNA010000572">
    <property type="protein sequence ID" value="CAJ1378844.1"/>
    <property type="molecule type" value="Genomic_DNA"/>
</dbReference>
<gene>
    <name evidence="1" type="ORF">EVOR1521_LOCUS7242</name>
</gene>
<dbReference type="AlphaFoldDB" id="A0AA36I0T4"/>
<dbReference type="Proteomes" id="UP001178507">
    <property type="component" value="Unassembled WGS sequence"/>
</dbReference>
<accession>A0AA36I0T4</accession>
<evidence type="ECO:0000313" key="2">
    <source>
        <dbReference type="Proteomes" id="UP001178507"/>
    </source>
</evidence>
<comment type="caution">
    <text evidence="1">The sequence shown here is derived from an EMBL/GenBank/DDBJ whole genome shotgun (WGS) entry which is preliminary data.</text>
</comment>
<organism evidence="1 2">
    <name type="scientific">Effrenium voratum</name>
    <dbReference type="NCBI Taxonomy" id="2562239"/>
    <lineage>
        <taxon>Eukaryota</taxon>
        <taxon>Sar</taxon>
        <taxon>Alveolata</taxon>
        <taxon>Dinophyceae</taxon>
        <taxon>Suessiales</taxon>
        <taxon>Symbiodiniaceae</taxon>
        <taxon>Effrenium</taxon>
    </lineage>
</organism>
<keyword evidence="2" id="KW-1185">Reference proteome</keyword>
<name>A0AA36I0T4_9DINO</name>
<evidence type="ECO:0000313" key="1">
    <source>
        <dbReference type="EMBL" id="CAJ1378844.1"/>
    </source>
</evidence>
<proteinExistence type="predicted"/>